<evidence type="ECO:0000256" key="9">
    <source>
        <dbReference type="HAMAP-Rule" id="MF_00600"/>
    </source>
</evidence>
<feature type="binding site" evidence="9">
    <location>
        <position position="493"/>
    </location>
    <ligand>
        <name>ATP</name>
        <dbReference type="ChEBI" id="CHEBI:30616"/>
    </ligand>
</feature>
<comment type="caution">
    <text evidence="12">The sequence shown here is derived from an EMBL/GenBank/DDBJ whole genome shotgun (WGS) entry which is preliminary data.</text>
</comment>
<name>A0ABT0J5C5_9MICO</name>
<dbReference type="SUPFAM" id="SSF54849">
    <property type="entry name" value="GroEL-intermediate domain like"/>
    <property type="match status" value="1"/>
</dbReference>
<evidence type="ECO:0000313" key="12">
    <source>
        <dbReference type="EMBL" id="MCK9794682.1"/>
    </source>
</evidence>
<comment type="similarity">
    <text evidence="3 9 10">Belongs to the chaperonin (HSP60) family.</text>
</comment>
<evidence type="ECO:0000256" key="11">
    <source>
        <dbReference type="RuleBase" id="RU000419"/>
    </source>
</evidence>
<evidence type="ECO:0000256" key="7">
    <source>
        <dbReference type="ARBA" id="ARBA00023235"/>
    </source>
</evidence>
<evidence type="ECO:0000256" key="5">
    <source>
        <dbReference type="ARBA" id="ARBA00022840"/>
    </source>
</evidence>
<dbReference type="PROSITE" id="PS00296">
    <property type="entry name" value="CHAPERONINS_CPN60"/>
    <property type="match status" value="1"/>
</dbReference>
<dbReference type="Gene3D" id="3.30.260.10">
    <property type="entry name" value="TCP-1-like chaperonin intermediate domain"/>
    <property type="match status" value="1"/>
</dbReference>
<keyword evidence="9" id="KW-0963">Cytoplasm</keyword>
<evidence type="ECO:0000256" key="3">
    <source>
        <dbReference type="ARBA" id="ARBA00006607"/>
    </source>
</evidence>
<evidence type="ECO:0000256" key="1">
    <source>
        <dbReference type="ARBA" id="ARBA00004191"/>
    </source>
</evidence>
<dbReference type="NCBIfam" id="NF009487">
    <property type="entry name" value="PRK12849.1"/>
    <property type="match status" value="1"/>
</dbReference>
<dbReference type="HAMAP" id="MF_00600">
    <property type="entry name" value="CH60"/>
    <property type="match status" value="1"/>
</dbReference>
<evidence type="ECO:0000256" key="4">
    <source>
        <dbReference type="ARBA" id="ARBA00022741"/>
    </source>
</evidence>
<evidence type="ECO:0000313" key="13">
    <source>
        <dbReference type="Proteomes" id="UP001651050"/>
    </source>
</evidence>
<feature type="binding site" evidence="9">
    <location>
        <begin position="29"/>
        <end position="32"/>
    </location>
    <ligand>
        <name>ATP</name>
        <dbReference type="ChEBI" id="CHEBI:30616"/>
    </ligand>
</feature>
<reference evidence="12 13" key="1">
    <citation type="submission" date="2022-02" db="EMBL/GenBank/DDBJ databases">
        <title>The car tank lid bacteriome: a reservoir of bacteria with potential in bioremediation of fuel.</title>
        <authorList>
            <person name="Vidal-Verdu A."/>
            <person name="Gomez-Martinez D."/>
            <person name="Latorre-Perez A."/>
            <person name="Pereto J."/>
            <person name="Porcar M."/>
        </authorList>
    </citation>
    <scope>NUCLEOTIDE SEQUENCE [LARGE SCALE GENOMIC DNA]</scope>
    <source>
        <strain evidence="12 13">4D.3</strain>
    </source>
</reference>
<dbReference type="InterPro" id="IPR027409">
    <property type="entry name" value="GroEL-like_apical_dom_sf"/>
</dbReference>
<comment type="caution">
    <text evidence="9">Lacks conserved residue(s) required for the propagation of feature annotation.</text>
</comment>
<sequence length="541" mass="56596">MAKIIAFDEEARRSMERGLNQLADTVKVTLGPKGRNVVLDKKWGAPTITNDGVSIAKEIELDDPYEKIGAELVKEVAKKTDDVAGDGTTTATVLAQALVKEGLRVVAAGANPIAVKRGIEKAVEAVTEQLLNAAVDIETKDQIAATAAISAGDPAIGELIAEALDKVGKEGVITVEESNTFGLELELTEGMRFDKGFLARYFETDPERQEAVLEDPYVLIVESKISNVKDMLPVLDQVMKSGRSLLIIAEDVEGEALATLVLNKIRGTFKSVAVKAPGFGDRRKAMLQDIAILTGGQVITETVGLKLENATLDLLGQARKVVVTKDETTIVEGAGDAELISGRVNQIRSEIEKSDSDYDREKLQERLAKLAGGVAVIKAGAATEVELKERKHRIEDAVRNAKAAVEEGIVAGGGVALIQAGAAAFPKLELEGDEAIGAQIVAASISAPLKQIAINAGLEGGVVAEKVKNLPAGEGLNAATGVYEDLLAAGVNDPVKVTRSALQNAASIAALFLTTEAVVADKPEPASAAPGGDGGMGGMDF</sequence>
<dbReference type="NCBIfam" id="NF009489">
    <property type="entry name" value="PRK12851.1"/>
    <property type="match status" value="1"/>
</dbReference>
<evidence type="ECO:0000256" key="6">
    <source>
        <dbReference type="ARBA" id="ARBA00023186"/>
    </source>
</evidence>
<proteinExistence type="inferred from homology"/>
<dbReference type="SUPFAM" id="SSF48592">
    <property type="entry name" value="GroEL equatorial domain-like"/>
    <property type="match status" value="1"/>
</dbReference>
<keyword evidence="4 9" id="KW-0547">Nucleotide-binding</keyword>
<dbReference type="PRINTS" id="PR00298">
    <property type="entry name" value="CHAPERONIN60"/>
</dbReference>
<dbReference type="InterPro" id="IPR018370">
    <property type="entry name" value="Chaperonin_Cpn60_CS"/>
</dbReference>
<dbReference type="PANTHER" id="PTHR45633">
    <property type="entry name" value="60 KDA HEAT SHOCK PROTEIN, MITOCHONDRIAL"/>
    <property type="match status" value="1"/>
</dbReference>
<feature type="binding site" evidence="9">
    <location>
        <begin position="477"/>
        <end position="479"/>
    </location>
    <ligand>
        <name>ATP</name>
        <dbReference type="ChEBI" id="CHEBI:30616"/>
    </ligand>
</feature>
<keyword evidence="6 9" id="KW-0143">Chaperone</keyword>
<dbReference type="Proteomes" id="UP001651050">
    <property type="component" value="Unassembled WGS sequence"/>
</dbReference>
<comment type="function">
    <text evidence="9 11">Together with its co-chaperonin GroES, plays an essential role in assisting protein folding. The GroEL-GroES system forms a nano-cage that allows encapsulation of the non-native substrate proteins and provides a physical environment optimized to promote and accelerate protein folding.</text>
</comment>
<keyword evidence="5 9" id="KW-0067">ATP-binding</keyword>
<evidence type="ECO:0000256" key="2">
    <source>
        <dbReference type="ARBA" id="ARBA00004241"/>
    </source>
</evidence>
<dbReference type="Pfam" id="PF00118">
    <property type="entry name" value="Cpn60_TCP1"/>
    <property type="match status" value="1"/>
</dbReference>
<dbReference type="RefSeq" id="WP_416344545.1">
    <property type="nucleotide sequence ID" value="NZ_JALQCY010000004.1"/>
</dbReference>
<gene>
    <name evidence="9 12" type="primary">groL</name>
    <name evidence="9" type="synonym">groEL</name>
    <name evidence="12" type="ORF">M1843_13085</name>
</gene>
<dbReference type="NCBIfam" id="NF009488">
    <property type="entry name" value="PRK12850.1"/>
    <property type="match status" value="1"/>
</dbReference>
<dbReference type="EMBL" id="JALQCY010000004">
    <property type="protein sequence ID" value="MCK9794682.1"/>
    <property type="molecule type" value="Genomic_DNA"/>
</dbReference>
<dbReference type="InterPro" id="IPR001844">
    <property type="entry name" value="Cpn60/GroEL"/>
</dbReference>
<dbReference type="InterPro" id="IPR002423">
    <property type="entry name" value="Cpn60/GroEL/TCP-1"/>
</dbReference>
<dbReference type="Gene3D" id="1.10.560.10">
    <property type="entry name" value="GroEL-like equatorial domain"/>
    <property type="match status" value="1"/>
</dbReference>
<evidence type="ECO:0000256" key="8">
    <source>
        <dbReference type="ARBA" id="ARBA00025702"/>
    </source>
</evidence>
<feature type="binding site" evidence="9">
    <location>
        <position position="413"/>
    </location>
    <ligand>
        <name>ATP</name>
        <dbReference type="ChEBI" id="CHEBI:30616"/>
    </ligand>
</feature>
<comment type="subcellular location">
    <subcellularLocation>
        <location evidence="2">Cell surface</location>
    </subcellularLocation>
    <subcellularLocation>
        <location evidence="9">Cytoplasm</location>
    </subcellularLocation>
    <subcellularLocation>
        <location evidence="8">Secreted</location>
        <location evidence="8">Capsule</location>
    </subcellularLocation>
    <subcellularLocation>
        <location evidence="1">Secreted</location>
        <location evidence="1">Cell wall</location>
    </subcellularLocation>
</comment>
<organism evidence="12 13">
    <name type="scientific">Isoptericola peretonis</name>
    <dbReference type="NCBI Taxonomy" id="2918523"/>
    <lineage>
        <taxon>Bacteria</taxon>
        <taxon>Bacillati</taxon>
        <taxon>Actinomycetota</taxon>
        <taxon>Actinomycetes</taxon>
        <taxon>Micrococcales</taxon>
        <taxon>Promicromonosporaceae</taxon>
        <taxon>Isoptericola</taxon>
    </lineage>
</organism>
<evidence type="ECO:0000256" key="10">
    <source>
        <dbReference type="RuleBase" id="RU000418"/>
    </source>
</evidence>
<dbReference type="InterPro" id="IPR027413">
    <property type="entry name" value="GROEL-like_equatorial_sf"/>
</dbReference>
<dbReference type="EC" id="5.6.1.7" evidence="9"/>
<protein>
    <recommendedName>
        <fullName evidence="9">Chaperonin GroEL</fullName>
        <ecNumber evidence="9">5.6.1.7</ecNumber>
    </recommendedName>
    <alternativeName>
        <fullName evidence="9">60 kDa chaperonin</fullName>
    </alternativeName>
    <alternativeName>
        <fullName evidence="9">Chaperonin-60</fullName>
        <shortName evidence="9">Cpn60</shortName>
    </alternativeName>
</protein>
<dbReference type="Gene3D" id="3.50.7.10">
    <property type="entry name" value="GroEL"/>
    <property type="match status" value="1"/>
</dbReference>
<comment type="subunit">
    <text evidence="9 11">Forms a cylinder of 14 subunits composed of two heptameric rings stacked back-to-back. Interacts with the co-chaperonin GroES.</text>
</comment>
<keyword evidence="7 9" id="KW-0413">Isomerase</keyword>
<dbReference type="CDD" id="cd03344">
    <property type="entry name" value="GroEL"/>
    <property type="match status" value="1"/>
</dbReference>
<dbReference type="NCBIfam" id="NF000592">
    <property type="entry name" value="PRK00013.1"/>
    <property type="match status" value="1"/>
</dbReference>
<dbReference type="InterPro" id="IPR027410">
    <property type="entry name" value="TCP-1-like_intermed_sf"/>
</dbReference>
<accession>A0ABT0J5C5</accession>
<dbReference type="NCBIfam" id="TIGR02348">
    <property type="entry name" value="GroEL"/>
    <property type="match status" value="1"/>
</dbReference>
<keyword evidence="13" id="KW-1185">Reference proteome</keyword>
<dbReference type="SUPFAM" id="SSF52029">
    <property type="entry name" value="GroEL apical domain-like"/>
    <property type="match status" value="1"/>
</dbReference>
<feature type="binding site" evidence="9">
    <location>
        <begin position="86"/>
        <end position="90"/>
    </location>
    <ligand>
        <name>ATP</name>
        <dbReference type="ChEBI" id="CHEBI:30616"/>
    </ligand>
</feature>